<name>A0ABW5LW17_9FLAO</name>
<protein>
    <submittedName>
        <fullName evidence="2">Uncharacterized protein</fullName>
    </submittedName>
</protein>
<keyword evidence="1" id="KW-1133">Transmembrane helix</keyword>
<dbReference type="Proteomes" id="UP001597508">
    <property type="component" value="Unassembled WGS sequence"/>
</dbReference>
<feature type="transmembrane region" description="Helical" evidence="1">
    <location>
        <begin position="103"/>
        <end position="125"/>
    </location>
</feature>
<accession>A0ABW5LW17</accession>
<evidence type="ECO:0000313" key="2">
    <source>
        <dbReference type="EMBL" id="MFD2568965.1"/>
    </source>
</evidence>
<comment type="caution">
    <text evidence="2">The sequence shown here is derived from an EMBL/GenBank/DDBJ whole genome shotgun (WGS) entry which is preliminary data.</text>
</comment>
<sequence length="414" mass="46931">MNAQEEHKILKACLGLIEKKLDWGKSSTWHNDMFAELSEFIQQKTGVLLSPTTLKRVWGRVHYESSPSISTLNTLAQFIDYKNWRDFKLNATNSKPNFFQKKIVPYLSIIVPSAALLTLVFISFFSMTLNSNVKENDYSNVSFKSRPIIDGLPNSVIFDFDLTGIESDSIYIQQFWDKTKTIKLESGQKQATGIYYFPGYFRSKLLVDGKIIKEHDLFIKSNGWSGTLDYEPVPKYYTKEQLFLQQKLSFPDAAINEIANSKEPIVSSFHLIDHFGVSGDHISIHTSVKNTYNDKWAVCQTLRFVILGTEGAMIIPFTQLGCISDIGLLLNDVFLSGKKHDLSNFGVDLSNFTDINIDINNKNVRVFVQDSLIYSGKYNESIGDLVGIRYRFLGAGEVKSIEIKDVTNGQTILK</sequence>
<evidence type="ECO:0000256" key="1">
    <source>
        <dbReference type="SAM" id="Phobius"/>
    </source>
</evidence>
<gene>
    <name evidence="2" type="ORF">ACFSRZ_16435</name>
</gene>
<dbReference type="RefSeq" id="WP_379667669.1">
    <property type="nucleotide sequence ID" value="NZ_JBHULH010000012.1"/>
</dbReference>
<keyword evidence="1" id="KW-0472">Membrane</keyword>
<keyword evidence="1" id="KW-0812">Transmembrane</keyword>
<evidence type="ECO:0000313" key="3">
    <source>
        <dbReference type="Proteomes" id="UP001597508"/>
    </source>
</evidence>
<dbReference type="EMBL" id="JBHULH010000012">
    <property type="protein sequence ID" value="MFD2568965.1"/>
    <property type="molecule type" value="Genomic_DNA"/>
</dbReference>
<proteinExistence type="predicted"/>
<organism evidence="2 3">
    <name type="scientific">Pseudotenacibaculum haliotis</name>
    <dbReference type="NCBI Taxonomy" id="1862138"/>
    <lineage>
        <taxon>Bacteria</taxon>
        <taxon>Pseudomonadati</taxon>
        <taxon>Bacteroidota</taxon>
        <taxon>Flavobacteriia</taxon>
        <taxon>Flavobacteriales</taxon>
        <taxon>Flavobacteriaceae</taxon>
        <taxon>Pseudotenacibaculum</taxon>
    </lineage>
</organism>
<reference evidence="3" key="1">
    <citation type="journal article" date="2019" name="Int. J. Syst. Evol. Microbiol.">
        <title>The Global Catalogue of Microorganisms (GCM) 10K type strain sequencing project: providing services to taxonomists for standard genome sequencing and annotation.</title>
        <authorList>
            <consortium name="The Broad Institute Genomics Platform"/>
            <consortium name="The Broad Institute Genome Sequencing Center for Infectious Disease"/>
            <person name="Wu L."/>
            <person name="Ma J."/>
        </authorList>
    </citation>
    <scope>NUCLEOTIDE SEQUENCE [LARGE SCALE GENOMIC DNA]</scope>
    <source>
        <strain evidence="3">KCTC 52127</strain>
    </source>
</reference>
<keyword evidence="3" id="KW-1185">Reference proteome</keyword>